<organism evidence="3 4">
    <name type="scientific">Microbulbifer echini</name>
    <dbReference type="NCBI Taxonomy" id="1529067"/>
    <lineage>
        <taxon>Bacteria</taxon>
        <taxon>Pseudomonadati</taxon>
        <taxon>Pseudomonadota</taxon>
        <taxon>Gammaproteobacteria</taxon>
        <taxon>Cellvibrionales</taxon>
        <taxon>Microbulbiferaceae</taxon>
        <taxon>Microbulbifer</taxon>
    </lineage>
</organism>
<protein>
    <submittedName>
        <fullName evidence="3">DUF3014 domain-containing protein</fullName>
    </submittedName>
</protein>
<sequence length="284" mass="31918">MSEHQSRHGWIIGIIVVIVVAAAAYWLWTSDDKKNEVPSIKVIEEPQTTSEPGTLEQPEEQAAAPEPQEPAPVEEPGREPPPPLNESDKAAYDDLESLAPDNALSRWLVTDEVIRKWVAAANSGSRGDLIHKHRPLKTIRGPIVVSGSSIEGYQLSPDNYRRYDQPVRLFALMNTDTAVGLYQYWYPRLAQAYSELGIRNKTFHQVVLEAIDKVLAAPEVEGPIKLVRPSVYYKFADPKLEKLPGVQKLMIRMGPDNATRVKEKLKELKEKLEAMPVQQPQQSQ</sequence>
<dbReference type="InterPro" id="IPR021382">
    <property type="entry name" value="DUF3014"/>
</dbReference>
<evidence type="ECO:0000313" key="3">
    <source>
        <dbReference type="EMBL" id="MFA0790122.1"/>
    </source>
</evidence>
<keyword evidence="4" id="KW-1185">Reference proteome</keyword>
<dbReference type="Proteomes" id="UP001569414">
    <property type="component" value="Unassembled WGS sequence"/>
</dbReference>
<feature type="transmembrane region" description="Helical" evidence="2">
    <location>
        <begin position="9"/>
        <end position="28"/>
    </location>
</feature>
<name>A0ABV4NKN3_9GAMM</name>
<dbReference type="Pfam" id="PF11219">
    <property type="entry name" value="DUF3014"/>
    <property type="match status" value="1"/>
</dbReference>
<feature type="region of interest" description="Disordered" evidence="1">
    <location>
        <begin position="43"/>
        <end position="89"/>
    </location>
</feature>
<proteinExistence type="predicted"/>
<evidence type="ECO:0000256" key="2">
    <source>
        <dbReference type="SAM" id="Phobius"/>
    </source>
</evidence>
<comment type="caution">
    <text evidence="3">The sequence shown here is derived from an EMBL/GenBank/DDBJ whole genome shotgun (WGS) entry which is preliminary data.</text>
</comment>
<dbReference type="RefSeq" id="WP_299587725.1">
    <property type="nucleotide sequence ID" value="NZ_JBGMEL010000004.1"/>
</dbReference>
<reference evidence="3 4" key="1">
    <citation type="submission" date="2024-08" db="EMBL/GenBank/DDBJ databases">
        <authorList>
            <person name="Ishaq N."/>
        </authorList>
    </citation>
    <scope>NUCLEOTIDE SEQUENCE [LARGE SCALE GENOMIC DNA]</scope>
    <source>
        <strain evidence="3 4">JCM 30400</strain>
    </source>
</reference>
<evidence type="ECO:0000313" key="4">
    <source>
        <dbReference type="Proteomes" id="UP001569414"/>
    </source>
</evidence>
<keyword evidence="2" id="KW-0812">Transmembrane</keyword>
<evidence type="ECO:0000256" key="1">
    <source>
        <dbReference type="SAM" id="MobiDB-lite"/>
    </source>
</evidence>
<keyword evidence="2" id="KW-1133">Transmembrane helix</keyword>
<accession>A0ABV4NKN3</accession>
<keyword evidence="2" id="KW-0472">Membrane</keyword>
<dbReference type="EMBL" id="JBGMEL010000004">
    <property type="protein sequence ID" value="MFA0790122.1"/>
    <property type="molecule type" value="Genomic_DNA"/>
</dbReference>
<gene>
    <name evidence="3" type="ORF">ACCI51_06145</name>
</gene>